<dbReference type="EMBL" id="CP000050">
    <property type="protein sequence ID" value="AAY50594.1"/>
    <property type="molecule type" value="Genomic_DNA"/>
</dbReference>
<dbReference type="AlphaFoldDB" id="A0A0H2XCG2"/>
<evidence type="ECO:0000313" key="1">
    <source>
        <dbReference type="EMBL" id="AAY50594.1"/>
    </source>
</evidence>
<dbReference type="HOGENOM" id="CLU_1011743_0_0_6"/>
<dbReference type="Proteomes" id="UP000000420">
    <property type="component" value="Chromosome"/>
</dbReference>
<organism evidence="1 2">
    <name type="scientific">Xanthomonas campestris pv. campestris (strain 8004)</name>
    <dbReference type="NCBI Taxonomy" id="314565"/>
    <lineage>
        <taxon>Bacteria</taxon>
        <taxon>Pseudomonadati</taxon>
        <taxon>Pseudomonadota</taxon>
        <taxon>Gammaproteobacteria</taxon>
        <taxon>Lysobacterales</taxon>
        <taxon>Lysobacteraceae</taxon>
        <taxon>Xanthomonas</taxon>
    </lineage>
</organism>
<name>A0A0H2XCG2_XANC8</name>
<protein>
    <submittedName>
        <fullName evidence="1">Cellulose synthase subunit C</fullName>
    </submittedName>
</protein>
<reference evidence="1 2" key="1">
    <citation type="journal article" date="2005" name="Genome Res.">
        <title>Comparative and functional genomic analyses of the pathogenicity of phytopathogen Xanthomonas campestris pv. campestris.</title>
        <authorList>
            <person name="Qian W."/>
            <person name="Jia Y."/>
            <person name="Ren S.X."/>
            <person name="He Y.Q."/>
            <person name="Feng J.X."/>
            <person name="Lu L.F."/>
            <person name="Sun Q."/>
            <person name="Ying G."/>
            <person name="Tang D.J."/>
            <person name="Tang H."/>
            <person name="Wu W."/>
            <person name="Hao P."/>
            <person name="Wang L."/>
            <person name="Jiang B.L."/>
            <person name="Zeng S."/>
            <person name="Gu W.Y."/>
            <person name="Lu G."/>
            <person name="Rong L."/>
            <person name="Tian Y."/>
            <person name="Yao Z."/>
            <person name="Fu G."/>
            <person name="Chen B."/>
            <person name="Fang R."/>
            <person name="Qiang B."/>
            <person name="Chen Z."/>
            <person name="Zhao G.P."/>
            <person name="Tang J.L."/>
            <person name="He C."/>
        </authorList>
    </citation>
    <scope>NUCLEOTIDE SEQUENCE [LARGE SCALE GENOMIC DNA]</scope>
    <source>
        <strain evidence="1 2">8004</strain>
    </source>
</reference>
<evidence type="ECO:0000313" key="2">
    <source>
        <dbReference type="Proteomes" id="UP000000420"/>
    </source>
</evidence>
<proteinExistence type="predicted"/>
<dbReference type="KEGG" id="xcb:XC_3551"/>
<accession>A0A0H2XCG2</accession>
<sequence>MTQLRNTAWIELQARQARLLVEQGRAGEAQQLLARTEAALGNQLDDPQLLAALAGAHADAGNTPRALTLAQRLVTGATPSTEDRLQYAQRFHLRPRWLLQPAGLCGPGIPGALERPQRRADGELEGGRQHRCAAFHHRSHAVFPDRSHLAAGRLRCRLGRGVAGPGQPLYRSGVRGRKPHRRVLQPQWRGRMAGGTAVVPGRAHDLQQRARLQPVQQQSLSAFRAGSAGFRAGPRAAGTDFAVRGGSLSQRSAVRKVCGDACARRARCTPGLQRQ</sequence>
<gene>
    <name evidence="1" type="ordered locus">XC_3551</name>
</gene>